<keyword evidence="2 4" id="KW-0547">Nucleotide-binding</keyword>
<proteinExistence type="predicted"/>
<reference evidence="6" key="1">
    <citation type="submission" date="2020-04" db="EMBL/GenBank/DDBJ databases">
        <title>Comparative genomics of oral phylogroup-2 Treponema strains.</title>
        <authorList>
            <person name="Zeng H."/>
            <person name="Chan Y.K."/>
            <person name="Watt R.M."/>
        </authorList>
    </citation>
    <scope>NUCLEOTIDE SEQUENCE</scope>
    <source>
        <strain evidence="6">OMZ 905</strain>
    </source>
</reference>
<dbReference type="Pfam" id="PF13535">
    <property type="entry name" value="ATP-grasp_4"/>
    <property type="match status" value="1"/>
</dbReference>
<dbReference type="PANTHER" id="PTHR43585">
    <property type="entry name" value="FUMIPYRROLE BIOSYNTHESIS PROTEIN C"/>
    <property type="match status" value="1"/>
</dbReference>
<dbReference type="SUPFAM" id="SSF56059">
    <property type="entry name" value="Glutathione synthetase ATP-binding domain-like"/>
    <property type="match status" value="1"/>
</dbReference>
<gene>
    <name evidence="6" type="ORF">E4N86_03785</name>
</gene>
<dbReference type="InterPro" id="IPR013815">
    <property type="entry name" value="ATP_grasp_subdomain_1"/>
</dbReference>
<evidence type="ECO:0000256" key="3">
    <source>
        <dbReference type="ARBA" id="ARBA00022840"/>
    </source>
</evidence>
<dbReference type="GO" id="GO:0005524">
    <property type="term" value="F:ATP binding"/>
    <property type="evidence" value="ECO:0007669"/>
    <property type="project" value="UniProtKB-UniRule"/>
</dbReference>
<feature type="domain" description="ATP-grasp" evidence="5">
    <location>
        <begin position="109"/>
        <end position="303"/>
    </location>
</feature>
<dbReference type="InterPro" id="IPR011761">
    <property type="entry name" value="ATP-grasp"/>
</dbReference>
<evidence type="ECO:0000256" key="1">
    <source>
        <dbReference type="ARBA" id="ARBA00022598"/>
    </source>
</evidence>
<dbReference type="EMBL" id="CP051635">
    <property type="protein sequence ID" value="UTC99869.1"/>
    <property type="molecule type" value="Genomic_DNA"/>
</dbReference>
<name>A0A9Q9EYH0_TREDN</name>
<dbReference type="GO" id="GO:0016874">
    <property type="term" value="F:ligase activity"/>
    <property type="evidence" value="ECO:0007669"/>
    <property type="project" value="UniProtKB-KW"/>
</dbReference>
<sequence length="379" mass="42706">MWKNTIAIIGSNVNAVIFATRAKALNIKTICFAWNNCLDAKDVVDKFYLTDVLEPDKVVDICKKENIQGVLCATESALYDTACIASRLGLVCNSVEVAKNVTNKFYVRNNTNDLQFIKTPKYFIVCDDDNFDIDQIKKYPVIIKPVRSTAKKGITVVYSNNEVEAALDYACSSVTNNDGILVEEFLADGDEYSVESLSFNGKHHVIQITNKISSGPPHCIELEYHQGNVLNDDMHSKVVSAINELLTKLGITFGPCHTEIKIIGDKIYLIELNARMGGGGISYPLTELSTGYPYISAILLCSLNIFLPPPQNNYKGSEKYAGIYYVVKQNEYLKSILNNCDREEWFFKKEVNNAPLVEVTTNYERKNWFMYLSDHKIKF</sequence>
<dbReference type="AlphaFoldDB" id="A0A9Q9EYH0"/>
<dbReference type="Gene3D" id="3.30.470.20">
    <property type="entry name" value="ATP-grasp fold, B domain"/>
    <property type="match status" value="1"/>
</dbReference>
<dbReference type="GO" id="GO:0046872">
    <property type="term" value="F:metal ion binding"/>
    <property type="evidence" value="ECO:0007669"/>
    <property type="project" value="InterPro"/>
</dbReference>
<dbReference type="Gene3D" id="3.30.1490.20">
    <property type="entry name" value="ATP-grasp fold, A domain"/>
    <property type="match status" value="1"/>
</dbReference>
<dbReference type="Proteomes" id="UP001056981">
    <property type="component" value="Chromosome"/>
</dbReference>
<evidence type="ECO:0000256" key="4">
    <source>
        <dbReference type="PROSITE-ProRule" id="PRU00409"/>
    </source>
</evidence>
<evidence type="ECO:0000313" key="6">
    <source>
        <dbReference type="EMBL" id="UTC99869.1"/>
    </source>
</evidence>
<dbReference type="PANTHER" id="PTHR43585:SF2">
    <property type="entry name" value="ATP-GRASP ENZYME FSQD"/>
    <property type="match status" value="1"/>
</dbReference>
<protein>
    <submittedName>
        <fullName evidence="6">ATP-grasp domain-containing protein</fullName>
    </submittedName>
</protein>
<evidence type="ECO:0000259" key="5">
    <source>
        <dbReference type="PROSITE" id="PS50975"/>
    </source>
</evidence>
<organism evidence="6 7">
    <name type="scientific">Treponema denticola</name>
    <dbReference type="NCBI Taxonomy" id="158"/>
    <lineage>
        <taxon>Bacteria</taxon>
        <taxon>Pseudomonadati</taxon>
        <taxon>Spirochaetota</taxon>
        <taxon>Spirochaetia</taxon>
        <taxon>Spirochaetales</taxon>
        <taxon>Treponemataceae</taxon>
        <taxon>Treponema</taxon>
    </lineage>
</organism>
<dbReference type="Gene3D" id="3.40.50.20">
    <property type="match status" value="1"/>
</dbReference>
<dbReference type="InterPro" id="IPR052032">
    <property type="entry name" value="ATP-dep_AA_Ligase"/>
</dbReference>
<accession>A0A9Q9EYH0</accession>
<keyword evidence="1" id="KW-0436">Ligase</keyword>
<dbReference type="RefSeq" id="WP_253716372.1">
    <property type="nucleotide sequence ID" value="NZ_CP051522.1"/>
</dbReference>
<evidence type="ECO:0000313" key="7">
    <source>
        <dbReference type="Proteomes" id="UP001056981"/>
    </source>
</evidence>
<evidence type="ECO:0000256" key="2">
    <source>
        <dbReference type="ARBA" id="ARBA00022741"/>
    </source>
</evidence>
<dbReference type="PROSITE" id="PS50975">
    <property type="entry name" value="ATP_GRASP"/>
    <property type="match status" value="1"/>
</dbReference>
<keyword evidence="3 4" id="KW-0067">ATP-binding</keyword>